<keyword evidence="1" id="KW-1133">Transmembrane helix</keyword>
<feature type="transmembrane region" description="Helical" evidence="1">
    <location>
        <begin position="30"/>
        <end position="61"/>
    </location>
</feature>
<sequence length="120" mass="13369">MDKEPVIIGALCFALAGFAIYAVIHEFMPVFLAVTQFTGVILIILALTVSFGSLFTLVVIVMDRPTQGNPTTGSIIAIEYMKQRRITKINNLSLKAPKELTGYYGLNQYPGYDGRDYYHE</sequence>
<protein>
    <submittedName>
        <fullName evidence="2">Uncharacterized protein</fullName>
    </submittedName>
</protein>
<evidence type="ECO:0000313" key="3">
    <source>
        <dbReference type="Proteomes" id="UP000663720"/>
    </source>
</evidence>
<feature type="transmembrane region" description="Helical" evidence="1">
    <location>
        <begin position="7"/>
        <end position="24"/>
    </location>
</feature>
<dbReference type="RefSeq" id="WP_207689662.1">
    <property type="nucleotide sequence ID" value="NZ_CP061799.1"/>
</dbReference>
<dbReference type="Proteomes" id="UP000663720">
    <property type="component" value="Chromosome"/>
</dbReference>
<organism evidence="2 3">
    <name type="scientific">Desulfonema limicola</name>
    <dbReference type="NCBI Taxonomy" id="45656"/>
    <lineage>
        <taxon>Bacteria</taxon>
        <taxon>Pseudomonadati</taxon>
        <taxon>Thermodesulfobacteriota</taxon>
        <taxon>Desulfobacteria</taxon>
        <taxon>Desulfobacterales</taxon>
        <taxon>Desulfococcaceae</taxon>
        <taxon>Desulfonema</taxon>
    </lineage>
</organism>
<reference evidence="2" key="1">
    <citation type="journal article" date="2021" name="Microb. Physiol.">
        <title>Proteogenomic Insights into the Physiology of Marine, Sulfate-Reducing, Filamentous Desulfonema limicola and Desulfonema magnum.</title>
        <authorList>
            <person name="Schnaars V."/>
            <person name="Wohlbrand L."/>
            <person name="Scheve S."/>
            <person name="Hinrichs C."/>
            <person name="Reinhardt R."/>
            <person name="Rabus R."/>
        </authorList>
    </citation>
    <scope>NUCLEOTIDE SEQUENCE</scope>
    <source>
        <strain evidence="2">5ac10</strain>
    </source>
</reference>
<dbReference type="AlphaFoldDB" id="A0A975GJR5"/>
<evidence type="ECO:0000256" key="1">
    <source>
        <dbReference type="SAM" id="Phobius"/>
    </source>
</evidence>
<evidence type="ECO:0000313" key="2">
    <source>
        <dbReference type="EMBL" id="QTA83879.1"/>
    </source>
</evidence>
<dbReference type="EMBL" id="CP061799">
    <property type="protein sequence ID" value="QTA83879.1"/>
    <property type="molecule type" value="Genomic_DNA"/>
</dbReference>
<keyword evidence="3" id="KW-1185">Reference proteome</keyword>
<name>A0A975GJR5_9BACT</name>
<keyword evidence="1" id="KW-0472">Membrane</keyword>
<dbReference type="KEGG" id="dli:dnl_63030"/>
<keyword evidence="1" id="KW-0812">Transmembrane</keyword>
<proteinExistence type="predicted"/>
<accession>A0A975GJR5</accession>
<gene>
    <name evidence="2" type="ORF">dnl_63030</name>
</gene>